<evidence type="ECO:0000256" key="3">
    <source>
        <dbReference type="ARBA" id="ARBA00022695"/>
    </source>
</evidence>
<dbReference type="Pfam" id="PF17917">
    <property type="entry name" value="RT_RNaseH"/>
    <property type="match status" value="2"/>
</dbReference>
<dbReference type="SUPFAM" id="SSF56672">
    <property type="entry name" value="DNA/RNA polymerases"/>
    <property type="match status" value="2"/>
</dbReference>
<dbReference type="GO" id="GO:0015074">
    <property type="term" value="P:DNA integration"/>
    <property type="evidence" value="ECO:0007669"/>
    <property type="project" value="InterPro"/>
</dbReference>
<keyword evidence="2" id="KW-0808">Transferase</keyword>
<dbReference type="Pfam" id="PF00665">
    <property type="entry name" value="rve"/>
    <property type="match status" value="1"/>
</dbReference>
<dbReference type="InterPro" id="IPR036397">
    <property type="entry name" value="RNaseH_sf"/>
</dbReference>
<evidence type="ECO:0000256" key="7">
    <source>
        <dbReference type="ARBA" id="ARBA00022918"/>
    </source>
</evidence>
<dbReference type="Pfam" id="PF03732">
    <property type="entry name" value="Retrotrans_gag"/>
    <property type="match status" value="1"/>
</dbReference>
<dbReference type="InterPro" id="IPR001584">
    <property type="entry name" value="Integrase_cat-core"/>
</dbReference>
<evidence type="ECO:0000256" key="6">
    <source>
        <dbReference type="ARBA" id="ARBA00022801"/>
    </source>
</evidence>
<comment type="caution">
    <text evidence="10">The sequence shown here is derived from an EMBL/GenBank/DDBJ whole genome shotgun (WGS) entry which is preliminary data.</text>
</comment>
<dbReference type="Gene3D" id="3.10.20.370">
    <property type="match status" value="1"/>
</dbReference>
<dbReference type="InterPro" id="IPR000477">
    <property type="entry name" value="RT_dom"/>
</dbReference>
<dbReference type="PROSITE" id="PS50994">
    <property type="entry name" value="INTEGRASE"/>
    <property type="match status" value="1"/>
</dbReference>
<dbReference type="InterPro" id="IPR005162">
    <property type="entry name" value="Retrotrans_gag_dom"/>
</dbReference>
<feature type="compositionally biased region" description="Basic and acidic residues" evidence="8">
    <location>
        <begin position="1546"/>
        <end position="1561"/>
    </location>
</feature>
<dbReference type="EC" id="2.7.7.49" evidence="1"/>
<dbReference type="InterPro" id="IPR021109">
    <property type="entry name" value="Peptidase_aspartic_dom_sf"/>
</dbReference>
<dbReference type="InterPro" id="IPR041373">
    <property type="entry name" value="RT_RNaseH"/>
</dbReference>
<dbReference type="Gene3D" id="1.10.340.70">
    <property type="match status" value="2"/>
</dbReference>
<dbReference type="Pfam" id="PF17921">
    <property type="entry name" value="Integrase_H2C2"/>
    <property type="match status" value="2"/>
</dbReference>
<dbReference type="Gene3D" id="2.40.70.10">
    <property type="entry name" value="Acid Proteases"/>
    <property type="match status" value="1"/>
</dbReference>
<dbReference type="FunFam" id="3.10.20.370:FF:000001">
    <property type="entry name" value="Retrovirus-related Pol polyprotein from transposon 17.6-like protein"/>
    <property type="match status" value="1"/>
</dbReference>
<dbReference type="Gene3D" id="3.30.420.10">
    <property type="entry name" value="Ribonuclease H-like superfamily/Ribonuclease H"/>
    <property type="match status" value="2"/>
</dbReference>
<proteinExistence type="predicted"/>
<reference evidence="10" key="1">
    <citation type="journal article" date="2019" name="Sci. Rep.">
        <title>Draft genome of Tanacetum cinerariifolium, the natural source of mosquito coil.</title>
        <authorList>
            <person name="Yamashiro T."/>
            <person name="Shiraishi A."/>
            <person name="Satake H."/>
            <person name="Nakayama K."/>
        </authorList>
    </citation>
    <scope>NUCLEOTIDE SEQUENCE</scope>
</reference>
<gene>
    <name evidence="10" type="ORF">Tci_022666</name>
</gene>
<dbReference type="Gene3D" id="3.10.10.10">
    <property type="entry name" value="HIV Type 1 Reverse Transcriptase, subunit A, domain 1"/>
    <property type="match status" value="2"/>
</dbReference>
<dbReference type="GO" id="GO:0004519">
    <property type="term" value="F:endonuclease activity"/>
    <property type="evidence" value="ECO:0007669"/>
    <property type="project" value="UniProtKB-KW"/>
</dbReference>
<evidence type="ECO:0000256" key="1">
    <source>
        <dbReference type="ARBA" id="ARBA00012493"/>
    </source>
</evidence>
<dbReference type="InterPro" id="IPR043128">
    <property type="entry name" value="Rev_trsase/Diguanyl_cyclase"/>
</dbReference>
<dbReference type="PANTHER" id="PTHR37984:SF5">
    <property type="entry name" value="PROTEIN NYNRIN-LIKE"/>
    <property type="match status" value="1"/>
</dbReference>
<dbReference type="FunFam" id="3.30.70.270:FF:000020">
    <property type="entry name" value="Transposon Tf2-6 polyprotein-like Protein"/>
    <property type="match status" value="1"/>
</dbReference>
<keyword evidence="5" id="KW-0255">Endonuclease</keyword>
<evidence type="ECO:0000256" key="5">
    <source>
        <dbReference type="ARBA" id="ARBA00022759"/>
    </source>
</evidence>
<accession>A0A6L2KMM3</accession>
<evidence type="ECO:0000256" key="8">
    <source>
        <dbReference type="SAM" id="MobiDB-lite"/>
    </source>
</evidence>
<dbReference type="EMBL" id="BKCJ010002752">
    <property type="protein sequence ID" value="GEU50688.1"/>
    <property type="molecule type" value="Genomic_DNA"/>
</dbReference>
<keyword evidence="7 10" id="KW-0695">RNA-directed DNA polymerase</keyword>
<dbReference type="Gene3D" id="3.30.70.270">
    <property type="match status" value="2"/>
</dbReference>
<dbReference type="Pfam" id="PF00078">
    <property type="entry name" value="RVT_1"/>
    <property type="match status" value="1"/>
</dbReference>
<evidence type="ECO:0000256" key="2">
    <source>
        <dbReference type="ARBA" id="ARBA00022679"/>
    </source>
</evidence>
<dbReference type="InterPro" id="IPR050951">
    <property type="entry name" value="Retrovirus_Pol_polyprotein"/>
</dbReference>
<name>A0A6L2KMM3_TANCI</name>
<dbReference type="CDD" id="cd01647">
    <property type="entry name" value="RT_LTR"/>
    <property type="match status" value="1"/>
</dbReference>
<dbReference type="InterPro" id="IPR043502">
    <property type="entry name" value="DNA/RNA_pol_sf"/>
</dbReference>
<dbReference type="GO" id="GO:0016787">
    <property type="term" value="F:hydrolase activity"/>
    <property type="evidence" value="ECO:0007669"/>
    <property type="project" value="UniProtKB-KW"/>
</dbReference>
<dbReference type="SUPFAM" id="SSF53098">
    <property type="entry name" value="Ribonuclease H-like"/>
    <property type="match status" value="2"/>
</dbReference>
<evidence type="ECO:0000313" key="10">
    <source>
        <dbReference type="EMBL" id="GEU50688.1"/>
    </source>
</evidence>
<evidence type="ECO:0000256" key="4">
    <source>
        <dbReference type="ARBA" id="ARBA00022722"/>
    </source>
</evidence>
<organism evidence="10">
    <name type="scientific">Tanacetum cinerariifolium</name>
    <name type="common">Dalmatian daisy</name>
    <name type="synonym">Chrysanthemum cinerariifolium</name>
    <dbReference type="NCBI Taxonomy" id="118510"/>
    <lineage>
        <taxon>Eukaryota</taxon>
        <taxon>Viridiplantae</taxon>
        <taxon>Streptophyta</taxon>
        <taxon>Embryophyta</taxon>
        <taxon>Tracheophyta</taxon>
        <taxon>Spermatophyta</taxon>
        <taxon>Magnoliopsida</taxon>
        <taxon>eudicotyledons</taxon>
        <taxon>Gunneridae</taxon>
        <taxon>Pentapetalae</taxon>
        <taxon>asterids</taxon>
        <taxon>campanulids</taxon>
        <taxon>Asterales</taxon>
        <taxon>Asteraceae</taxon>
        <taxon>Asteroideae</taxon>
        <taxon>Anthemideae</taxon>
        <taxon>Anthemidinae</taxon>
        <taxon>Tanacetum</taxon>
    </lineage>
</organism>
<keyword evidence="4" id="KW-0540">Nuclease</keyword>
<keyword evidence="3" id="KW-0548">Nucleotidyltransferase</keyword>
<dbReference type="GO" id="GO:0003964">
    <property type="term" value="F:RNA-directed DNA polymerase activity"/>
    <property type="evidence" value="ECO:0007669"/>
    <property type="project" value="UniProtKB-KW"/>
</dbReference>
<dbReference type="InterPro" id="IPR041588">
    <property type="entry name" value="Integrase_H2C2"/>
</dbReference>
<dbReference type="CDD" id="cd09274">
    <property type="entry name" value="RNase_HI_RT_Ty3"/>
    <property type="match status" value="1"/>
</dbReference>
<dbReference type="GO" id="GO:0003676">
    <property type="term" value="F:nucleic acid binding"/>
    <property type="evidence" value="ECO:0007669"/>
    <property type="project" value="InterPro"/>
</dbReference>
<sequence length="2553" mass="291637">MADRTMEELLQEPTEGYGEAIVIPEILAENFEIKTNLLQLVQTNKFHGFERDNPHTHISNFKRMTSTLKYRDVPNDDDLVNIFVNQFFPPSKTTHLKNEISRFTQRFKETFGEAWERLKEMLRACPHHGFSELTQIDTFYNSLNEQDQDSLNAAAGGNLLSRTTREAVKIIKNKSKVRCSRSKSNVSRVNTNYRESSSKTDDRIDKLADLISNLVKIVNKKVITPATAKAVEKTCVICGGAHAYYDCIATDSNQPSVCAATGTYNQVSLPNQASNQIPPPGFAPVQNNQHRNMQNQINVLSGDLKKQEENLRRNLNNDMRSILGSFFQNQASTLGTLPSNTVPNPKGEMKGVTTRSGLAYEGPSIPTNSPLEKVVERDTEETMDKEHSNCQGSTAHTQPPVVPISIPEPDVLKTQPKPNIPYLFRLNDRKLREKARNQIEKFFQIFHDLYFDISFMDALLLMSKFYSTIKSLLTNKDKLFELAKVPLNENCYAMLLKKLPEKLGDRGKFLIPCDFPGIDYNSKSSKPTMGSNPSFSKETKSEFSKEPIVRSSSPTLTPFGENDFFLEEIEDFLNDESIPMGIEDSFYDSEGDILYLEKLLNDDPYQLPLMDLKQAEETKEKSSIEKPSELELKELQSHLEYAFLEDTDKLLVIIAKDLKDVEKEALIKVLNPWVSPIQCVPKKGSMTIVANENNELNPTRLVTGWRVCIDYRKLNDATRKDHFSLPFMDQMLERLAKSKFYCFLDGFSGYFQILIDPQDQEKKTFTCPYGTFAYRRMSFGLCNAPGHKISNSGIEVDRAKVDVIAKLPYPTTVKGVRSFLGHAGFYRRFIQDFSKIARDMTHLLKKETHFVFSKECVDAFDTLKKKLTEALILVRKTKHFQSIHYASKTITEAQIHYTTTEKEMLAVIYAFEKFWPYLALSKSIVYTDHSALKYLLRKQDAKPRLENPHKDVFENKDINENFPLETLGSLSSGSTPWFADIANFHAGNFIKKGLTSQQKKKFFEDVKHYFWDDPYLFRICADQIIRRCVHGQEAIDILKACHKGPTGGHHGANLTTKKVFDASFFWPTIYRDAHDMIKSCDTCQRQGKISQRDEMPQNVIQVCEIFDVWGKDFMGPFPSSKGNKYILVAVDYLSKWVEAKALPINDARVVLQLNELNELCDLAYENSLIYKERTKKLHGSKIKIRIFNVGDQVILFNSHLKIFLGKLKTRWSGPFTITLVFPYGTVELSQPDGPNFKVNGHRVKHYFRGDIPSKCMRTRSKSYLNNSNATIPGRSNRRRFLNISEPEIRTIKKVVPMADRTMEELLQAPTEGFEETFGEAWELFKEMLRACTHHRFSELTQIDAFYNGLNEQDQDSLNVAADGNLLSKKTREALKIIKNKSKVCYSRSKSNVSRVNTNYRECSSKTDDRIDKLVDQISNLVEIVNKQVITPATAKVVKKTCVIYGGAHAYYDCIATDSNQPSVCAATGTYNQVSPPNRASNQIPPPGFASMQNNQHRHFFQNQTLTSGTLSSNIMPNPKGEMKAVTTRSGLAYEGPSIPTNSPLEKVVERDTKETTDKEHSNCQGSKTHIQPLVVPISSPKPDVPKTQPKPNIPYPSRLNDQKLREKATNQIEKFFQIFHDLHFDISFADALLLMPKFASAIKSLLTNKDKLFELAKVPLNENCLAMLLKKLPKKLRDPGKFLIPSDRSITRPKVVAEDVFVKVGKFHFPTDFVVVDFEADPRVPQILGRSFLRTDRALIDVYGEEITLRVNDESVTFNLNQTKRYYSTYDDNSMNRVDVIDIACEEFVQDVLDFQYNSKSSNPNLVSNPSFSEETKSEFSKEPIFKSSSPTITPFGESDFFLEEIEDFLNDESISTRIKDSFYDLEGDILYLEKLLNDDPFQLPPMDLKQAEETKEKSSIKEPPELELKELLSHLEYAFLEDTDKVLVIIVKYLKYVEKEALIKVLKSDKRAIAWKISDIKGIDPRFCTHKILIKEDYKPAVQSQRRVNLKIHDMLKKEVIKLLDAGMIYPISDSPWASPIHCVPKKDGMTIVANENNELIPTRLVTGWRVCIDYRKLNDATRKDHFSLPFMDQMLERLAGIEFYCFLEGFSGHKFSSKIILGHKISKSGIEVDRAKVDVIAKLPYPTTVKGVRSFLGHAEFVDAFDTLKKKLTEAPVLVVPDWNLPFELMCDASDFAIGAVLGQRKTKHFQPIHYARKTMTEAQIQYTTTEKEMLAVVYAFEKFRPYLVLSKSIVYTDHSALKYLLSKQDAKPRLLWWVLPLQEFDITIRDKKGSENLTADHLSRLENSHKDVLENKDINENFLLETLGSVSSGSTPWFSDIANFHAGNFIKKGLTLQQKKKFFKYVKHYFWDDPYLFRICTDRIIRWCVHGQEAIDIPKACHKGPTGGHHGANITAKKVFDAGFFWHTIYQDAHDMIKSCDTCQRQGKISQRDEMPQNAIQVCEIFDVWGIDFMGPFPSSKGNKYILVAVDYLSKWVEAKALPTNDARVVVKFLKSLFSQFRTPRAIISDRETHFCNDQFARVTTKYGVTHRLATTYHPQTSGQVEVSNR</sequence>
<feature type="region of interest" description="Disordered" evidence="8">
    <location>
        <begin position="1532"/>
        <end position="1598"/>
    </location>
</feature>
<feature type="domain" description="Integrase catalytic" evidence="9">
    <location>
        <begin position="2435"/>
        <end position="2553"/>
    </location>
</feature>
<keyword evidence="6" id="KW-0378">Hydrolase</keyword>
<evidence type="ECO:0000259" key="9">
    <source>
        <dbReference type="PROSITE" id="PS50994"/>
    </source>
</evidence>
<dbReference type="PANTHER" id="PTHR37984">
    <property type="entry name" value="PROTEIN CBG26694"/>
    <property type="match status" value="1"/>
</dbReference>
<protein>
    <recommendedName>
        <fullName evidence="1">RNA-directed DNA polymerase</fullName>
        <ecNumber evidence="1">2.7.7.49</ecNumber>
    </recommendedName>
</protein>
<dbReference type="InterPro" id="IPR012337">
    <property type="entry name" value="RNaseH-like_sf"/>
</dbReference>